<feature type="binding site" evidence="12">
    <location>
        <begin position="196"/>
        <end position="199"/>
    </location>
    <ligand>
        <name>ATP</name>
        <dbReference type="ChEBI" id="CHEBI:30616"/>
    </ligand>
</feature>
<proteinExistence type="inferred from homology"/>
<dbReference type="InterPro" id="IPR014729">
    <property type="entry name" value="Rossmann-like_a/b/a_fold"/>
</dbReference>
<keyword evidence="10 12" id="KW-0119">Carbohydrate metabolism</keyword>
<keyword evidence="5 12" id="KW-0548">Nucleotidyltransferase</keyword>
<evidence type="ECO:0000259" key="14">
    <source>
        <dbReference type="Pfam" id="PF01467"/>
    </source>
</evidence>
<dbReference type="InterPro" id="IPR023030">
    <property type="entry name" value="Bifunc_HldE"/>
</dbReference>
<dbReference type="GO" id="GO:0016779">
    <property type="term" value="F:nucleotidyltransferase activity"/>
    <property type="evidence" value="ECO:0007669"/>
    <property type="project" value="UniProtKB-KW"/>
</dbReference>
<dbReference type="SUPFAM" id="SSF52374">
    <property type="entry name" value="Nucleotidylyl transferase"/>
    <property type="match status" value="1"/>
</dbReference>
<keyword evidence="7 12" id="KW-0418">Kinase</keyword>
<dbReference type="EC" id="2.7.7.70" evidence="12"/>
<dbReference type="SUPFAM" id="SSF53613">
    <property type="entry name" value="Ribokinase-like"/>
    <property type="match status" value="1"/>
</dbReference>
<evidence type="ECO:0000256" key="1">
    <source>
        <dbReference type="ARBA" id="ARBA00002319"/>
    </source>
</evidence>
<name>A0ABS0BXZ7_9GAMM</name>
<dbReference type="EC" id="2.7.1.167" evidence="12"/>
<dbReference type="InterPro" id="IPR011914">
    <property type="entry name" value="RfaE_dom_II"/>
</dbReference>
<comment type="subunit">
    <text evidence="12">Homodimer.</text>
</comment>
<dbReference type="HAMAP" id="MF_01603">
    <property type="entry name" value="HldE"/>
    <property type="match status" value="1"/>
</dbReference>
<dbReference type="Pfam" id="PF00294">
    <property type="entry name" value="PfkB"/>
    <property type="match status" value="1"/>
</dbReference>
<comment type="pathway">
    <text evidence="12">Nucleotide-sugar biosynthesis; ADP-L-glycero-beta-D-manno-heptose biosynthesis; ADP-L-glycero-beta-D-manno-heptose from D-glycero-beta-D-manno-heptose 7-phosphate: step 1/4.</text>
</comment>
<keyword evidence="16" id="KW-1185">Reference proteome</keyword>
<dbReference type="InterPro" id="IPR011611">
    <property type="entry name" value="PfkB_dom"/>
</dbReference>
<dbReference type="InterPro" id="IPR011913">
    <property type="entry name" value="RfaE_dom_I"/>
</dbReference>
<keyword evidence="8 12" id="KW-0067">ATP-binding</keyword>
<evidence type="ECO:0000256" key="5">
    <source>
        <dbReference type="ARBA" id="ARBA00022695"/>
    </source>
</evidence>
<comment type="pathway">
    <text evidence="12">Nucleotide-sugar biosynthesis; ADP-L-glycero-beta-D-manno-heptose biosynthesis; ADP-L-glycero-beta-D-manno-heptose from D-glycero-beta-D-manno-heptose 7-phosphate: step 3/4.</text>
</comment>
<dbReference type="GO" id="GO:0033785">
    <property type="term" value="F:heptose 7-phosphate kinase activity"/>
    <property type="evidence" value="ECO:0007669"/>
    <property type="project" value="UniProtKB-EC"/>
</dbReference>
<dbReference type="InterPro" id="IPR002173">
    <property type="entry name" value="Carboh/pur_kinase_PfkB_CS"/>
</dbReference>
<comment type="function">
    <text evidence="2 12">Catalyzes the ADP transfer from ATP to D-glycero-beta-D-manno-heptose 1-phosphate, yielding ADP-D-glycero-beta-D-manno-heptose.</text>
</comment>
<evidence type="ECO:0000313" key="16">
    <source>
        <dbReference type="Proteomes" id="UP001193680"/>
    </source>
</evidence>
<dbReference type="CDD" id="cd01172">
    <property type="entry name" value="RfaE_like"/>
    <property type="match status" value="1"/>
</dbReference>
<dbReference type="Gene3D" id="3.40.50.620">
    <property type="entry name" value="HUPs"/>
    <property type="match status" value="1"/>
</dbReference>
<feature type="active site" evidence="12">
    <location>
        <position position="265"/>
    </location>
</feature>
<dbReference type="PROSITE" id="PS00583">
    <property type="entry name" value="PFKB_KINASES_1"/>
    <property type="match status" value="1"/>
</dbReference>
<dbReference type="NCBIfam" id="TIGR02199">
    <property type="entry name" value="rfaE_dom_II"/>
    <property type="match status" value="1"/>
</dbReference>
<dbReference type="EMBL" id="JACBGI020000009">
    <property type="protein sequence ID" value="MBF6057950.1"/>
    <property type="molecule type" value="Genomic_DNA"/>
</dbReference>
<dbReference type="InterPro" id="IPR029056">
    <property type="entry name" value="Ribokinase-like"/>
</dbReference>
<comment type="similarity">
    <text evidence="12">In the N-terminal section; belongs to the carbohydrate kinase PfkB family.</text>
</comment>
<comment type="pathway">
    <text evidence="3">Bacterial outer membrane biogenesis; LPS core biosynthesis.</text>
</comment>
<dbReference type="NCBIfam" id="TIGR02198">
    <property type="entry name" value="rfaE_dom_I"/>
    <property type="match status" value="1"/>
</dbReference>
<reference evidence="15 16" key="1">
    <citation type="submission" date="2020-06" db="EMBL/GenBank/DDBJ databases">
        <authorList>
            <person name="Scott K."/>
        </authorList>
    </citation>
    <scope>NUCLEOTIDE SEQUENCE [LARGE SCALE GENOMIC DNA]</scope>
    <source>
        <strain evidence="15 16">HH1</strain>
    </source>
</reference>
<feature type="domain" description="Cytidyltransferase-like" evidence="14">
    <location>
        <begin position="346"/>
        <end position="437"/>
    </location>
</feature>
<dbReference type="NCBIfam" id="NF008454">
    <property type="entry name" value="PRK11316.1"/>
    <property type="match status" value="1"/>
</dbReference>
<feature type="region of interest" description="Ribokinase" evidence="12">
    <location>
        <begin position="1"/>
        <end position="316"/>
    </location>
</feature>
<gene>
    <name evidence="12 15" type="primary">hldE</name>
    <name evidence="15" type="ORF">H8792_006300</name>
</gene>
<protein>
    <recommendedName>
        <fullName evidence="12">Bifunctional protein HldE</fullName>
    </recommendedName>
    <domain>
        <recommendedName>
            <fullName evidence="12">D-beta-D-heptose 7-phosphate kinase</fullName>
            <ecNumber evidence="12">2.7.1.167</ecNumber>
        </recommendedName>
        <alternativeName>
            <fullName evidence="12">D-beta-D-heptose 7-phosphotransferase</fullName>
        </alternativeName>
        <alternativeName>
            <fullName evidence="12">D-glycero-beta-D-manno-heptose-7-phosphate kinase</fullName>
        </alternativeName>
    </domain>
    <domain>
        <recommendedName>
            <fullName evidence="12">D-beta-D-heptose 1-phosphate adenylyltransferase</fullName>
            <ecNumber evidence="12">2.7.7.70</ecNumber>
        </recommendedName>
        <alternativeName>
            <fullName evidence="12">D-glycero-beta-D-manno-heptose 1-phosphate adenylyltransferase</fullName>
        </alternativeName>
    </domain>
</protein>
<dbReference type="InterPro" id="IPR004821">
    <property type="entry name" value="Cyt_trans-like"/>
</dbReference>
<keyword evidence="4 12" id="KW-0808">Transferase</keyword>
<comment type="catalytic activity">
    <reaction evidence="12">
        <text>D-glycero-beta-D-manno-heptose 7-phosphate + ATP = D-glycero-beta-D-manno-heptose 1,7-bisphosphate + ADP + H(+)</text>
        <dbReference type="Rhea" id="RHEA:27473"/>
        <dbReference type="ChEBI" id="CHEBI:15378"/>
        <dbReference type="ChEBI" id="CHEBI:30616"/>
        <dbReference type="ChEBI" id="CHEBI:60204"/>
        <dbReference type="ChEBI" id="CHEBI:60208"/>
        <dbReference type="ChEBI" id="CHEBI:456216"/>
        <dbReference type="EC" id="2.7.1.167"/>
    </reaction>
</comment>
<dbReference type="Gene3D" id="3.40.1190.20">
    <property type="match status" value="1"/>
</dbReference>
<organism evidence="15 16">
    <name type="scientific">Thiomicrorhabdus heinhorstiae</name>
    <dbReference type="NCBI Taxonomy" id="2748010"/>
    <lineage>
        <taxon>Bacteria</taxon>
        <taxon>Pseudomonadati</taxon>
        <taxon>Pseudomonadota</taxon>
        <taxon>Gammaproteobacteria</taxon>
        <taxon>Thiotrichales</taxon>
        <taxon>Piscirickettsiaceae</taxon>
        <taxon>Thiomicrorhabdus</taxon>
    </lineage>
</organism>
<dbReference type="NCBIfam" id="TIGR00125">
    <property type="entry name" value="cyt_tran_rel"/>
    <property type="match status" value="1"/>
</dbReference>
<dbReference type="Proteomes" id="UP001193680">
    <property type="component" value="Unassembled WGS sequence"/>
</dbReference>
<sequence length="479" mass="51804">MHDFSNTKILVVGDVMLDQYWTGRAGRISPEAPVPVVKVASEECRAGGAANVALNIAALGAEVRLLGVVGKDGDSGVDVHGRQLGDLLTAAQVDYDWVFSDSGTICKLRILSHHQQLIRMDFEEPIAIEPARELAEKVEQWIADYDALVVSDYAKGALQTVEKMIEVARTVGVPVLVDPKGDDFSRYSGATLIKPNQSEFENIVGSVANEAHLLQKAEALVEALDLDALLVTRSEHGMALVSKGADPYLLQSQAQEVFDVTGAGDTVMATLATAFASGMSLQAAVNLANQAASIVVRKVGTSTVSKAELDEVIKASLRHQGYVALNEDELLELVRIAQSNGERVVITNGCFDLLHSGHVRYLNEAARMGDRLIVAVNSDESVQQLKGPTRPIVPLEGRMELLSALSCVDWVVPFSEETPERLICKLKPDVLVKGGDYRPEEIAGAHCVWENGGSVEVLSFWQGFSTTNLVEKINNHDKE</sequence>
<comment type="function">
    <text evidence="1 12">Catalyzes the phosphorylation of D-glycero-D-manno-heptose 7-phosphate at the C-1 position to selectively form D-glycero-beta-D-manno-heptose-1,7-bisphosphate.</text>
</comment>
<dbReference type="Pfam" id="PF01467">
    <property type="entry name" value="CTP_transf_like"/>
    <property type="match status" value="1"/>
</dbReference>
<feature type="region of interest" description="Cytidylyltransferase" evidence="12">
    <location>
        <begin position="346"/>
        <end position="479"/>
    </location>
</feature>
<evidence type="ECO:0000256" key="12">
    <source>
        <dbReference type="HAMAP-Rule" id="MF_01603"/>
    </source>
</evidence>
<evidence type="ECO:0000256" key="9">
    <source>
        <dbReference type="ARBA" id="ARBA00023268"/>
    </source>
</evidence>
<comment type="catalytic activity">
    <reaction evidence="11 12">
        <text>D-glycero-beta-D-manno-heptose 1-phosphate + ATP + H(+) = ADP-D-glycero-beta-D-manno-heptose + diphosphate</text>
        <dbReference type="Rhea" id="RHEA:27465"/>
        <dbReference type="ChEBI" id="CHEBI:15378"/>
        <dbReference type="ChEBI" id="CHEBI:30616"/>
        <dbReference type="ChEBI" id="CHEBI:33019"/>
        <dbReference type="ChEBI" id="CHEBI:59967"/>
        <dbReference type="ChEBI" id="CHEBI:61593"/>
        <dbReference type="EC" id="2.7.7.70"/>
    </reaction>
</comment>
<keyword evidence="9 12" id="KW-0511">Multifunctional enzyme</keyword>
<evidence type="ECO:0000256" key="11">
    <source>
        <dbReference type="ARBA" id="ARBA00047428"/>
    </source>
</evidence>
<dbReference type="PANTHER" id="PTHR46969:SF1">
    <property type="entry name" value="BIFUNCTIONAL PROTEIN HLDE"/>
    <property type="match status" value="1"/>
</dbReference>
<evidence type="ECO:0000256" key="7">
    <source>
        <dbReference type="ARBA" id="ARBA00022777"/>
    </source>
</evidence>
<dbReference type="RefSeq" id="WP_185978097.1">
    <property type="nucleotide sequence ID" value="NZ_JACBGI020000009.1"/>
</dbReference>
<reference evidence="15 16" key="2">
    <citation type="submission" date="2020-11" db="EMBL/GenBank/DDBJ databases">
        <title>Sulfur oxidizing isolate from Hospital Hole Sinkhole.</title>
        <authorList>
            <person name="Scott K.M."/>
        </authorList>
    </citation>
    <scope>NUCLEOTIDE SEQUENCE [LARGE SCALE GENOMIC DNA]</scope>
    <source>
        <strain evidence="15 16">HH1</strain>
    </source>
</reference>
<evidence type="ECO:0000256" key="8">
    <source>
        <dbReference type="ARBA" id="ARBA00022840"/>
    </source>
</evidence>
<comment type="similarity">
    <text evidence="12">In the C-terminal section; belongs to the cytidylyltransferase family.</text>
</comment>
<evidence type="ECO:0000256" key="10">
    <source>
        <dbReference type="ARBA" id="ARBA00023277"/>
    </source>
</evidence>
<evidence type="ECO:0000256" key="4">
    <source>
        <dbReference type="ARBA" id="ARBA00022679"/>
    </source>
</evidence>
<dbReference type="PANTHER" id="PTHR46969">
    <property type="entry name" value="BIFUNCTIONAL PROTEIN HLDE"/>
    <property type="match status" value="1"/>
</dbReference>
<accession>A0ABS0BXZ7</accession>
<evidence type="ECO:0000256" key="2">
    <source>
        <dbReference type="ARBA" id="ARBA00003753"/>
    </source>
</evidence>
<evidence type="ECO:0000256" key="3">
    <source>
        <dbReference type="ARBA" id="ARBA00004713"/>
    </source>
</evidence>
<evidence type="ECO:0000259" key="13">
    <source>
        <dbReference type="Pfam" id="PF00294"/>
    </source>
</evidence>
<comment type="caution">
    <text evidence="15">The sequence shown here is derived from an EMBL/GenBank/DDBJ whole genome shotgun (WGS) entry which is preliminary data.</text>
</comment>
<feature type="domain" description="Carbohydrate kinase PfkB" evidence="13">
    <location>
        <begin position="7"/>
        <end position="304"/>
    </location>
</feature>
<evidence type="ECO:0000313" key="15">
    <source>
        <dbReference type="EMBL" id="MBF6057950.1"/>
    </source>
</evidence>
<keyword evidence="6 12" id="KW-0547">Nucleotide-binding</keyword>
<evidence type="ECO:0000256" key="6">
    <source>
        <dbReference type="ARBA" id="ARBA00022741"/>
    </source>
</evidence>